<keyword evidence="1" id="KW-0472">Membrane</keyword>
<organism evidence="2 3">
    <name type="scientific">Tritrichomonas foetus</name>
    <dbReference type="NCBI Taxonomy" id="1144522"/>
    <lineage>
        <taxon>Eukaryota</taxon>
        <taxon>Metamonada</taxon>
        <taxon>Parabasalia</taxon>
        <taxon>Tritrichomonadida</taxon>
        <taxon>Tritrichomonadidae</taxon>
        <taxon>Tritrichomonas</taxon>
    </lineage>
</organism>
<dbReference type="GeneID" id="94848682"/>
<dbReference type="VEuPathDB" id="TrichDB:TRFO_41788"/>
<keyword evidence="1" id="KW-1133">Transmembrane helix</keyword>
<name>A0A1J4KZ25_9EUKA</name>
<dbReference type="EMBL" id="MLAK01000106">
    <property type="protein sequence ID" value="OHT16503.1"/>
    <property type="molecule type" value="Genomic_DNA"/>
</dbReference>
<gene>
    <name evidence="2" type="ORF">TRFO_41788</name>
</gene>
<proteinExistence type="predicted"/>
<dbReference type="Proteomes" id="UP000179807">
    <property type="component" value="Unassembled WGS sequence"/>
</dbReference>
<dbReference type="AlphaFoldDB" id="A0A1J4KZ25"/>
<keyword evidence="3" id="KW-1185">Reference proteome</keyword>
<accession>A0A1J4KZ25</accession>
<evidence type="ECO:0000256" key="1">
    <source>
        <dbReference type="SAM" id="Phobius"/>
    </source>
</evidence>
<sequence>MNLSIIYLFLTSTSFSPYFFGSRFSQQTFSTYSKINARNFFNHFLYEIDKKRSNSIFNECKFESFLGTSIVIDSTNLTNLVWSNFFDEKDTSNRSMLDKNNVRISEQTINKRIDFSKPMFTQNSQIIIQTCIFSNIQSNSNAAALFIKNDFAKVIIAKSFFIKCFSQKDQGVFFFDVMNIISIIDTKFEKNGFILMNNNSISHNQAVGKAISDSFFCSNGNINHCPYQNSCLNDQLEIQSRNSFYITKLNMSDGNSLYRGSLFVNNAQNGKLIYSLFHNITANNAIVFENINEMSIFNTKISLINLNSKSKESSIILFNNCFALINDLEILNDENKSKFYSILCSNSVVEIYSSETKITELHLLKCNLNHIAYLLDDITETHIVSEEEPLQLTQETNQSTSGEILDIFESTSMKDESPNQSNDFIDSFSFSQNEYFTQSSVFTQSNGFTQSSVFNPSNPFSPSKQFTQSNCFTPSKSFSPSFLFTSSNTFMPKSAKESRKNSSHIQTTISKELSFVISQTVSFSVEHTYVDSYTQSYLHFFTESWTASITVSAESKLVQVPVPVFSYTEIIYIFYHEILGKQKLENAAVIGIVCGSSLISVLIAGAIVFILRSHQEGESSTTLDFQESETYIIKEATRLHLDSDSSW</sequence>
<evidence type="ECO:0000313" key="2">
    <source>
        <dbReference type="EMBL" id="OHT16503.1"/>
    </source>
</evidence>
<comment type="caution">
    <text evidence="2">The sequence shown here is derived from an EMBL/GenBank/DDBJ whole genome shotgun (WGS) entry which is preliminary data.</text>
</comment>
<dbReference type="RefSeq" id="XP_068369639.1">
    <property type="nucleotide sequence ID" value="XM_068513978.1"/>
</dbReference>
<evidence type="ECO:0000313" key="3">
    <source>
        <dbReference type="Proteomes" id="UP000179807"/>
    </source>
</evidence>
<feature type="transmembrane region" description="Helical" evidence="1">
    <location>
        <begin position="587"/>
        <end position="611"/>
    </location>
</feature>
<reference evidence="2" key="1">
    <citation type="submission" date="2016-10" db="EMBL/GenBank/DDBJ databases">
        <authorList>
            <person name="Benchimol M."/>
            <person name="Almeida L.G."/>
            <person name="Vasconcelos A.T."/>
            <person name="Perreira-Neves A."/>
            <person name="Rosa I.A."/>
            <person name="Tasca T."/>
            <person name="Bogo M.R."/>
            <person name="de Souza W."/>
        </authorList>
    </citation>
    <scope>NUCLEOTIDE SEQUENCE [LARGE SCALE GENOMIC DNA]</scope>
    <source>
        <strain evidence="2">K</strain>
    </source>
</reference>
<protein>
    <submittedName>
        <fullName evidence="2">Uncharacterized protein</fullName>
    </submittedName>
</protein>
<keyword evidence="1" id="KW-0812">Transmembrane</keyword>